<dbReference type="GO" id="GO:0022857">
    <property type="term" value="F:transmembrane transporter activity"/>
    <property type="evidence" value="ECO:0007669"/>
    <property type="project" value="InterPro"/>
</dbReference>
<keyword evidence="3 6" id="KW-0812">Transmembrane</keyword>
<evidence type="ECO:0000313" key="9">
    <source>
        <dbReference type="Proteomes" id="UP001276659"/>
    </source>
</evidence>
<dbReference type="GO" id="GO:0016020">
    <property type="term" value="C:membrane"/>
    <property type="evidence" value="ECO:0007669"/>
    <property type="project" value="UniProtKB-SubCell"/>
</dbReference>
<dbReference type="PANTHER" id="PTHR45649">
    <property type="entry name" value="AMINO-ACID PERMEASE BAT1"/>
    <property type="match status" value="1"/>
</dbReference>
<feature type="chain" id="PRO_5041911981" description="Amino acid transporter" evidence="7">
    <location>
        <begin position="20"/>
        <end position="206"/>
    </location>
</feature>
<evidence type="ECO:0008006" key="10">
    <source>
        <dbReference type="Google" id="ProtNLM"/>
    </source>
</evidence>
<dbReference type="EMBL" id="JASNWA010000007">
    <property type="protein sequence ID" value="KAK3172813.1"/>
    <property type="molecule type" value="Genomic_DNA"/>
</dbReference>
<keyword evidence="5 6" id="KW-0472">Membrane</keyword>
<evidence type="ECO:0000256" key="3">
    <source>
        <dbReference type="ARBA" id="ARBA00022692"/>
    </source>
</evidence>
<comment type="caution">
    <text evidence="8">The sequence shown here is derived from an EMBL/GenBank/DDBJ whole genome shotgun (WGS) entry which is preliminary data.</text>
</comment>
<keyword evidence="2" id="KW-0813">Transport</keyword>
<dbReference type="Proteomes" id="UP001276659">
    <property type="component" value="Unassembled WGS sequence"/>
</dbReference>
<feature type="transmembrane region" description="Helical" evidence="6">
    <location>
        <begin position="29"/>
        <end position="48"/>
    </location>
</feature>
<dbReference type="InterPro" id="IPR002293">
    <property type="entry name" value="AA/rel_permease1"/>
</dbReference>
<dbReference type="Pfam" id="PF13520">
    <property type="entry name" value="AA_permease_2"/>
    <property type="match status" value="1"/>
</dbReference>
<feature type="signal peptide" evidence="7">
    <location>
        <begin position="1"/>
        <end position="19"/>
    </location>
</feature>
<dbReference type="Gene3D" id="1.20.1740.10">
    <property type="entry name" value="Amino acid/polyamine transporter I"/>
    <property type="match status" value="1"/>
</dbReference>
<comment type="subcellular location">
    <subcellularLocation>
        <location evidence="1">Membrane</location>
        <topology evidence="1">Multi-pass membrane protein</topology>
    </subcellularLocation>
</comment>
<keyword evidence="4 6" id="KW-1133">Transmembrane helix</keyword>
<accession>A0AAE0DMS6</accession>
<dbReference type="AlphaFoldDB" id="A0AAE0DMS6"/>
<evidence type="ECO:0000256" key="7">
    <source>
        <dbReference type="SAM" id="SignalP"/>
    </source>
</evidence>
<name>A0AAE0DMS6_9LECA</name>
<dbReference type="PANTHER" id="PTHR45649:SF1">
    <property type="entry name" value="TRANSPORTER, PUTATIVE (EUROFUNG)-RELATED"/>
    <property type="match status" value="1"/>
</dbReference>
<feature type="transmembrane region" description="Helical" evidence="6">
    <location>
        <begin position="69"/>
        <end position="86"/>
    </location>
</feature>
<keyword evidence="7" id="KW-0732">Signal</keyword>
<protein>
    <recommendedName>
        <fullName evidence="10">Amino acid transporter</fullName>
    </recommendedName>
</protein>
<reference evidence="8" key="1">
    <citation type="submission" date="2022-11" db="EMBL/GenBank/DDBJ databases">
        <title>Chromosomal genome sequence assembly and mating type (MAT) locus characterization of the leprose asexual lichenized fungus Lepraria neglecta (Nyl.) Erichsen.</title>
        <authorList>
            <person name="Allen J.L."/>
            <person name="Pfeffer B."/>
        </authorList>
    </citation>
    <scope>NUCLEOTIDE SEQUENCE</scope>
    <source>
        <strain evidence="8">Allen 5258</strain>
    </source>
</reference>
<evidence type="ECO:0000256" key="5">
    <source>
        <dbReference type="ARBA" id="ARBA00023136"/>
    </source>
</evidence>
<evidence type="ECO:0000256" key="6">
    <source>
        <dbReference type="SAM" id="Phobius"/>
    </source>
</evidence>
<gene>
    <name evidence="8" type="ORF">OEA41_006138</name>
</gene>
<organism evidence="8 9">
    <name type="scientific">Lepraria neglecta</name>
    <dbReference type="NCBI Taxonomy" id="209136"/>
    <lineage>
        <taxon>Eukaryota</taxon>
        <taxon>Fungi</taxon>
        <taxon>Dikarya</taxon>
        <taxon>Ascomycota</taxon>
        <taxon>Pezizomycotina</taxon>
        <taxon>Lecanoromycetes</taxon>
        <taxon>OSLEUM clade</taxon>
        <taxon>Lecanoromycetidae</taxon>
        <taxon>Lecanorales</taxon>
        <taxon>Lecanorineae</taxon>
        <taxon>Stereocaulaceae</taxon>
        <taxon>Lepraria</taxon>
    </lineage>
</organism>
<evidence type="ECO:0000256" key="4">
    <source>
        <dbReference type="ARBA" id="ARBA00022989"/>
    </source>
</evidence>
<evidence type="ECO:0000256" key="1">
    <source>
        <dbReference type="ARBA" id="ARBA00004141"/>
    </source>
</evidence>
<keyword evidence="9" id="KW-1185">Reference proteome</keyword>
<feature type="transmembrane region" description="Helical" evidence="6">
    <location>
        <begin position="149"/>
        <end position="170"/>
    </location>
</feature>
<proteinExistence type="predicted"/>
<evidence type="ECO:0000256" key="2">
    <source>
        <dbReference type="ARBA" id="ARBA00022448"/>
    </source>
</evidence>
<evidence type="ECO:0000313" key="8">
    <source>
        <dbReference type="EMBL" id="KAK3172813.1"/>
    </source>
</evidence>
<sequence length="206" mass="22182">MLLFWAVMFFAVFINTVTSRALAKFEGVILVLHLFGFFAVLIPLVYFGPHGDASVFVDFLNEGNWPTQALSFFVGLPAAVFCLIGADSAVHMSEEIQRASTVVPQALMLSLVINGVLGFAMVLALMFCIGNVDAALGATETLGYPFLEIFLQAVNSVTGACLMAGLVVVLDICSTVGDSAAASRMLWSFPRDRGTPFWQVLSKSQK</sequence>
<feature type="transmembrane region" description="Helical" evidence="6">
    <location>
        <begin position="106"/>
        <end position="129"/>
    </location>
</feature>